<dbReference type="OMA" id="HERSCAM"/>
<dbReference type="EnsemblMetazoa" id="CapteT220952">
    <property type="protein sequence ID" value="CapteP220952"/>
    <property type="gene ID" value="CapteG220952"/>
</dbReference>
<name>R7VLB8_CAPTE</name>
<proteinExistence type="predicted"/>
<evidence type="ECO:0000313" key="1">
    <source>
        <dbReference type="EMBL" id="ELU18116.1"/>
    </source>
</evidence>
<reference evidence="3" key="1">
    <citation type="submission" date="2012-12" db="EMBL/GenBank/DDBJ databases">
        <authorList>
            <person name="Hellsten U."/>
            <person name="Grimwood J."/>
            <person name="Chapman J.A."/>
            <person name="Shapiro H."/>
            <person name="Aerts A."/>
            <person name="Otillar R.P."/>
            <person name="Terry A.Y."/>
            <person name="Boore J.L."/>
            <person name="Simakov O."/>
            <person name="Marletaz F."/>
            <person name="Cho S.-J."/>
            <person name="Edsinger-Gonzales E."/>
            <person name="Havlak P."/>
            <person name="Kuo D.-H."/>
            <person name="Larsson T."/>
            <person name="Lv J."/>
            <person name="Arendt D."/>
            <person name="Savage R."/>
            <person name="Osoegawa K."/>
            <person name="de Jong P."/>
            <person name="Lindberg D.R."/>
            <person name="Seaver E.C."/>
            <person name="Weisblat D.A."/>
            <person name="Putnam N.H."/>
            <person name="Grigoriev I.V."/>
            <person name="Rokhsar D.S."/>
        </authorList>
    </citation>
    <scope>NUCLEOTIDE SEQUENCE</scope>
    <source>
        <strain evidence="3">I ESC-2004</strain>
    </source>
</reference>
<dbReference type="Gene3D" id="3.80.10.10">
    <property type="entry name" value="Ribonuclease Inhibitor"/>
    <property type="match status" value="1"/>
</dbReference>
<reference evidence="2" key="3">
    <citation type="submission" date="2015-06" db="UniProtKB">
        <authorList>
            <consortium name="EnsemblMetazoa"/>
        </authorList>
    </citation>
    <scope>IDENTIFICATION</scope>
</reference>
<dbReference type="EMBL" id="KB292109">
    <property type="protein sequence ID" value="ELU18116.1"/>
    <property type="molecule type" value="Genomic_DNA"/>
</dbReference>
<dbReference type="PROSITE" id="PS51257">
    <property type="entry name" value="PROKAR_LIPOPROTEIN"/>
    <property type="match status" value="1"/>
</dbReference>
<dbReference type="PANTHER" id="PTHR46759">
    <property type="entry name" value="LEUCINE-RICH REPEAT-CONTAINING PROTEIN 72"/>
    <property type="match status" value="1"/>
</dbReference>
<dbReference type="AlphaFoldDB" id="R7VLB8"/>
<dbReference type="HOGENOM" id="CLU_1054617_0_0_1"/>
<protein>
    <submittedName>
        <fullName evidence="1 2">Uncharacterized protein</fullName>
    </submittedName>
</protein>
<evidence type="ECO:0000313" key="2">
    <source>
        <dbReference type="EnsemblMetazoa" id="CapteP220952"/>
    </source>
</evidence>
<dbReference type="InterPro" id="IPR032675">
    <property type="entry name" value="LRR_dom_sf"/>
</dbReference>
<dbReference type="STRING" id="283909.R7VLB8"/>
<dbReference type="EMBL" id="AMQN01016468">
    <property type="status" value="NOT_ANNOTATED_CDS"/>
    <property type="molecule type" value="Genomic_DNA"/>
</dbReference>
<dbReference type="OrthoDB" id="10251250at2759"/>
<dbReference type="Proteomes" id="UP000014760">
    <property type="component" value="Unassembled WGS sequence"/>
</dbReference>
<accession>R7VLB8</accession>
<organism evidence="1">
    <name type="scientific">Capitella teleta</name>
    <name type="common">Polychaete worm</name>
    <dbReference type="NCBI Taxonomy" id="283909"/>
    <lineage>
        <taxon>Eukaryota</taxon>
        <taxon>Metazoa</taxon>
        <taxon>Spiralia</taxon>
        <taxon>Lophotrochozoa</taxon>
        <taxon>Annelida</taxon>
        <taxon>Polychaeta</taxon>
        <taxon>Sedentaria</taxon>
        <taxon>Scolecida</taxon>
        <taxon>Capitellidae</taxon>
        <taxon>Capitella</taxon>
    </lineage>
</organism>
<sequence>MQREFEERVKFARHVLQQRALGSDWLLALSTLYGCLAHGLRSAKTGGETSTPILAQSMRLKDILCLLGREDKLYSDIKAIKEEIEKRKLKRNKDIQELYLSNNFIEDWEPNLLSYNYLFHNPLAQDPEYRLFIIFRLPSVQLLDRQEVLRCERIQSTAQYDEKNELVRNNIAFGRRSEGPPSICYPRPLANPLCTDPVDFEFGNNYYRNNPPFETENEAVTLRAVNRSIMEYTALDWSKVPRGQQRRLAAQDYNSPQTITTRFR</sequence>
<keyword evidence="3" id="KW-1185">Reference proteome</keyword>
<reference evidence="1 3" key="2">
    <citation type="journal article" date="2013" name="Nature">
        <title>Insights into bilaterian evolution from three spiralian genomes.</title>
        <authorList>
            <person name="Simakov O."/>
            <person name="Marletaz F."/>
            <person name="Cho S.J."/>
            <person name="Edsinger-Gonzales E."/>
            <person name="Havlak P."/>
            <person name="Hellsten U."/>
            <person name="Kuo D.H."/>
            <person name="Larsson T."/>
            <person name="Lv J."/>
            <person name="Arendt D."/>
            <person name="Savage R."/>
            <person name="Osoegawa K."/>
            <person name="de Jong P."/>
            <person name="Grimwood J."/>
            <person name="Chapman J.A."/>
            <person name="Shapiro H."/>
            <person name="Aerts A."/>
            <person name="Otillar R.P."/>
            <person name="Terry A.Y."/>
            <person name="Boore J.L."/>
            <person name="Grigoriev I.V."/>
            <person name="Lindberg D.R."/>
            <person name="Seaver E.C."/>
            <person name="Weisblat D.A."/>
            <person name="Putnam N.H."/>
            <person name="Rokhsar D.S."/>
        </authorList>
    </citation>
    <scope>NUCLEOTIDE SEQUENCE</scope>
    <source>
        <strain evidence="1 3">I ESC-2004</strain>
    </source>
</reference>
<dbReference type="EMBL" id="AMQN01016467">
    <property type="status" value="NOT_ANNOTATED_CDS"/>
    <property type="molecule type" value="Genomic_DNA"/>
</dbReference>
<gene>
    <name evidence="1" type="ORF">CAPTEDRAFT_220952</name>
</gene>
<dbReference type="SUPFAM" id="SSF52075">
    <property type="entry name" value="Outer arm dynein light chain 1"/>
    <property type="match status" value="1"/>
</dbReference>
<dbReference type="InterPro" id="IPR042655">
    <property type="entry name" value="LRC72"/>
</dbReference>
<dbReference type="PANTHER" id="PTHR46759:SF1">
    <property type="entry name" value="LEUCINE-RICH REPEAT-CONTAINING PROTEIN 72"/>
    <property type="match status" value="1"/>
</dbReference>
<evidence type="ECO:0000313" key="3">
    <source>
        <dbReference type="Proteomes" id="UP000014760"/>
    </source>
</evidence>